<organism evidence="1 2">
    <name type="scientific">Xanthobacter agilis</name>
    <dbReference type="NCBI Taxonomy" id="47492"/>
    <lineage>
        <taxon>Bacteria</taxon>
        <taxon>Pseudomonadati</taxon>
        <taxon>Pseudomonadota</taxon>
        <taxon>Alphaproteobacteria</taxon>
        <taxon>Hyphomicrobiales</taxon>
        <taxon>Xanthobacteraceae</taxon>
        <taxon>Xanthobacter</taxon>
    </lineage>
</organism>
<dbReference type="RefSeq" id="WP_237345339.1">
    <property type="nucleotide sequence ID" value="NZ_JABWGX010000009.1"/>
</dbReference>
<sequence length="151" mass="16448">MVPNSHRHFLPLDGNTELEAQAFETLLATALRGVIAELFFTEAGLLIGYINAGQASNIEDIVDSSAELTLKPGALRYGRHAITQSDWGRPPTVSLDLEFHHTTLSVYFKLVFEATSVGVAIDGIDFRAHCTSHEESLALLRAALEDSRAPT</sequence>
<name>A0ABU0LHR2_XANAG</name>
<evidence type="ECO:0000313" key="2">
    <source>
        <dbReference type="Proteomes" id="UP001241747"/>
    </source>
</evidence>
<comment type="caution">
    <text evidence="1">The sequence shown here is derived from an EMBL/GenBank/DDBJ whole genome shotgun (WGS) entry which is preliminary data.</text>
</comment>
<protein>
    <submittedName>
        <fullName evidence="1">Uncharacterized protein</fullName>
    </submittedName>
</protein>
<dbReference type="EMBL" id="JAUSVY010000009">
    <property type="protein sequence ID" value="MDQ0506671.1"/>
    <property type="molecule type" value="Genomic_DNA"/>
</dbReference>
<keyword evidence="2" id="KW-1185">Reference proteome</keyword>
<dbReference type="Proteomes" id="UP001241747">
    <property type="component" value="Unassembled WGS sequence"/>
</dbReference>
<proteinExistence type="predicted"/>
<evidence type="ECO:0000313" key="1">
    <source>
        <dbReference type="EMBL" id="MDQ0506671.1"/>
    </source>
</evidence>
<gene>
    <name evidence="1" type="ORF">QOZ94_003485</name>
</gene>
<reference evidence="1 2" key="1">
    <citation type="submission" date="2023-07" db="EMBL/GenBank/DDBJ databases">
        <title>Genomic Encyclopedia of Type Strains, Phase IV (KMG-IV): sequencing the most valuable type-strain genomes for metagenomic binning, comparative biology and taxonomic classification.</title>
        <authorList>
            <person name="Goeker M."/>
        </authorList>
    </citation>
    <scope>NUCLEOTIDE SEQUENCE [LARGE SCALE GENOMIC DNA]</scope>
    <source>
        <strain evidence="1 2">DSM 3770</strain>
    </source>
</reference>
<accession>A0ABU0LHR2</accession>